<evidence type="ECO:0000256" key="2">
    <source>
        <dbReference type="ARBA" id="ARBA00004651"/>
    </source>
</evidence>
<dbReference type="OrthoDB" id="9804629at2"/>
<dbReference type="AlphaFoldDB" id="A0A366DY00"/>
<dbReference type="InterPro" id="IPR005667">
    <property type="entry name" value="Sulph_transpt2"/>
</dbReference>
<protein>
    <recommendedName>
        <fullName evidence="11">Molybdenum transport system permease</fullName>
    </recommendedName>
</protein>
<keyword evidence="14" id="KW-1185">Reference proteome</keyword>
<keyword evidence="5 11" id="KW-0500">Molybdenum</keyword>
<feature type="transmembrane region" description="Helical" evidence="11">
    <location>
        <begin position="245"/>
        <end position="265"/>
    </location>
</feature>
<comment type="caution">
    <text evidence="11">Lacks conserved residue(s) required for the propagation of feature annotation.</text>
</comment>
<dbReference type="EMBL" id="QNRH01000004">
    <property type="protein sequence ID" value="RBO94980.1"/>
    <property type="molecule type" value="Genomic_DNA"/>
</dbReference>
<dbReference type="PANTHER" id="PTHR30406">
    <property type="entry name" value="SULFATE TRANSPORT SYSTEM PERMEASE PROTEIN"/>
    <property type="match status" value="1"/>
</dbReference>
<keyword evidence="4 11" id="KW-0813">Transport</keyword>
<dbReference type="Pfam" id="PF00528">
    <property type="entry name" value="BPD_transp_1"/>
    <property type="match status" value="1"/>
</dbReference>
<keyword evidence="11" id="KW-0997">Cell inner membrane</keyword>
<accession>A0A366DY00</accession>
<feature type="transmembrane region" description="Helical" evidence="11">
    <location>
        <begin position="66"/>
        <end position="89"/>
    </location>
</feature>
<evidence type="ECO:0000313" key="14">
    <source>
        <dbReference type="Proteomes" id="UP000252893"/>
    </source>
</evidence>
<sequence length="280" mass="30519">MKRPFFKVRKTVMPGFGITMGCTLLYLTVIVALPLFALIMKTASLGFADFWAIVSSPRAVATFKLTILTSAAATVFNALFGLLMAWVLVRYEFPGKRLLDAAVDLPFALPTAVAGLALVTVLSKNGWIGQYTEPLGLYLAYTPAGIIIAMAFTSIPFVIRTVQPVLEDLNHDVEEAAETLGANPLQVFAHVIWPMILPAFLAGSALSFARGLGEFGAIVFISANLPFKTEVTSLLVFVRLDEYEYPAAAALAMVMLLMAFAMLLITNLMQARQLRYAERN</sequence>
<feature type="transmembrane region" description="Helical" evidence="11">
    <location>
        <begin position="187"/>
        <end position="208"/>
    </location>
</feature>
<evidence type="ECO:0000256" key="1">
    <source>
        <dbReference type="ARBA" id="ARBA00002949"/>
    </source>
</evidence>
<name>A0A366DY00_9HYPH</name>
<evidence type="ECO:0000256" key="5">
    <source>
        <dbReference type="ARBA" id="ARBA00022505"/>
    </source>
</evidence>
<dbReference type="NCBIfam" id="TIGR02139">
    <property type="entry name" value="permease_CysT"/>
    <property type="match status" value="1"/>
</dbReference>
<dbReference type="Proteomes" id="UP000252893">
    <property type="component" value="Unassembled WGS sequence"/>
</dbReference>
<evidence type="ECO:0000256" key="8">
    <source>
        <dbReference type="ARBA" id="ARBA00023032"/>
    </source>
</evidence>
<dbReference type="InterPro" id="IPR011865">
    <property type="entry name" value="CysT_permease"/>
</dbReference>
<dbReference type="InterPro" id="IPR011867">
    <property type="entry name" value="ModB_ABC"/>
</dbReference>
<comment type="subcellular location">
    <subcellularLocation>
        <location evidence="11">Cell inner membrane</location>
        <topology evidence="11">Multi-pass membrane protein</topology>
    </subcellularLocation>
    <subcellularLocation>
        <location evidence="2">Cell membrane</location>
        <topology evidence="2">Multi-pass membrane protein</topology>
    </subcellularLocation>
</comment>
<dbReference type="FunFam" id="1.10.3720.10:FF:000004">
    <property type="entry name" value="Sulfate transport system permease protein CysT"/>
    <property type="match status" value="1"/>
</dbReference>
<evidence type="ECO:0000256" key="9">
    <source>
        <dbReference type="ARBA" id="ARBA00023136"/>
    </source>
</evidence>
<organism evidence="13 14">
    <name type="scientific">Pseudochrobactrum asaccharolyticum</name>
    <dbReference type="NCBI Taxonomy" id="354351"/>
    <lineage>
        <taxon>Bacteria</taxon>
        <taxon>Pseudomonadati</taxon>
        <taxon>Pseudomonadota</taxon>
        <taxon>Alphaproteobacteria</taxon>
        <taxon>Hyphomicrobiales</taxon>
        <taxon>Brucellaceae</taxon>
        <taxon>Pseudochrobactrum</taxon>
    </lineage>
</organism>
<keyword evidence="7 11" id="KW-1133">Transmembrane helix</keyword>
<evidence type="ECO:0000259" key="12">
    <source>
        <dbReference type="PROSITE" id="PS50928"/>
    </source>
</evidence>
<gene>
    <name evidence="13" type="ORF">DFR47_104343</name>
</gene>
<keyword evidence="8" id="KW-0764">Sulfate transport</keyword>
<comment type="function">
    <text evidence="1 11">Part of the binding-protein-dependent transport system for molybdenum; probably responsible for the translocation of the substrate across the membrane.</text>
</comment>
<feature type="transmembrane region" description="Helical" evidence="11">
    <location>
        <begin position="135"/>
        <end position="159"/>
    </location>
</feature>
<dbReference type="GO" id="GO:0015419">
    <property type="term" value="F:ABC-type sulfate transporter activity"/>
    <property type="evidence" value="ECO:0007669"/>
    <property type="project" value="InterPro"/>
</dbReference>
<evidence type="ECO:0000256" key="3">
    <source>
        <dbReference type="ARBA" id="ARBA00011779"/>
    </source>
</evidence>
<dbReference type="PROSITE" id="PS51257">
    <property type="entry name" value="PROKAR_LIPOPROTEIN"/>
    <property type="match status" value="1"/>
</dbReference>
<evidence type="ECO:0000256" key="6">
    <source>
        <dbReference type="ARBA" id="ARBA00022692"/>
    </source>
</evidence>
<feature type="domain" description="ABC transmembrane type-1" evidence="12">
    <location>
        <begin position="63"/>
        <end position="266"/>
    </location>
</feature>
<comment type="function">
    <text evidence="10">Part of the ABC transporter complex CysAWTP (TC 3.A.1.6.1) involved in sulfate/thiosulfate import. Probably responsible for the translocation of the substrate across the membrane.</text>
</comment>
<keyword evidence="11" id="KW-1003">Cell membrane</keyword>
<dbReference type="InterPro" id="IPR000515">
    <property type="entry name" value="MetI-like"/>
</dbReference>
<dbReference type="PROSITE" id="PS50928">
    <property type="entry name" value="ABC_TM1"/>
    <property type="match status" value="1"/>
</dbReference>
<evidence type="ECO:0000313" key="13">
    <source>
        <dbReference type="EMBL" id="RBO94980.1"/>
    </source>
</evidence>
<evidence type="ECO:0000256" key="10">
    <source>
        <dbReference type="ARBA" id="ARBA00025323"/>
    </source>
</evidence>
<evidence type="ECO:0000256" key="7">
    <source>
        <dbReference type="ARBA" id="ARBA00022989"/>
    </source>
</evidence>
<dbReference type="NCBIfam" id="TIGR00969">
    <property type="entry name" value="3a0106s02"/>
    <property type="match status" value="1"/>
</dbReference>
<comment type="caution">
    <text evidence="13">The sequence shown here is derived from an EMBL/GenBank/DDBJ whole genome shotgun (WGS) entry which is preliminary data.</text>
</comment>
<evidence type="ECO:0000256" key="11">
    <source>
        <dbReference type="RuleBase" id="RU365097"/>
    </source>
</evidence>
<proteinExistence type="inferred from homology"/>
<dbReference type="CDD" id="cd06261">
    <property type="entry name" value="TM_PBP2"/>
    <property type="match status" value="1"/>
</dbReference>
<keyword evidence="6 11" id="KW-0812">Transmembrane</keyword>
<feature type="transmembrane region" description="Helical" evidence="11">
    <location>
        <begin position="215"/>
        <end position="239"/>
    </location>
</feature>
<keyword evidence="9 11" id="KW-0472">Membrane</keyword>
<feature type="transmembrane region" description="Helical" evidence="11">
    <location>
        <begin position="101"/>
        <end position="123"/>
    </location>
</feature>
<dbReference type="SUPFAM" id="SSF161098">
    <property type="entry name" value="MetI-like"/>
    <property type="match status" value="1"/>
</dbReference>
<dbReference type="GO" id="GO:0015098">
    <property type="term" value="F:molybdate ion transmembrane transporter activity"/>
    <property type="evidence" value="ECO:0007669"/>
    <property type="project" value="UniProtKB-UniRule"/>
</dbReference>
<comment type="similarity">
    <text evidence="11">Belongs to the binding-protein-dependent transport system permease family. CysTW subfamily.</text>
</comment>
<feature type="transmembrane region" description="Helical" evidence="11">
    <location>
        <begin position="12"/>
        <end position="29"/>
    </location>
</feature>
<dbReference type="Gene3D" id="1.10.3720.10">
    <property type="entry name" value="MetI-like"/>
    <property type="match status" value="1"/>
</dbReference>
<evidence type="ECO:0000256" key="4">
    <source>
        <dbReference type="ARBA" id="ARBA00022448"/>
    </source>
</evidence>
<comment type="subunit">
    <text evidence="3">The complex is composed of two ATP-binding proteins (CysA), two transmembrane proteins (CysT and CysW) and a solute-binding protein (CysP).</text>
</comment>
<dbReference type="GO" id="GO:0005886">
    <property type="term" value="C:plasma membrane"/>
    <property type="evidence" value="ECO:0007669"/>
    <property type="project" value="UniProtKB-SubCell"/>
</dbReference>
<dbReference type="NCBIfam" id="TIGR02141">
    <property type="entry name" value="modB_ABC"/>
    <property type="match status" value="1"/>
</dbReference>
<dbReference type="PANTHER" id="PTHR30406:SF10">
    <property type="entry name" value="SULFATE TRANSPORT SYSTEM PERMEASE PROTEIN CYST"/>
    <property type="match status" value="1"/>
</dbReference>
<dbReference type="InterPro" id="IPR035906">
    <property type="entry name" value="MetI-like_sf"/>
</dbReference>
<dbReference type="RefSeq" id="WP_113944827.1">
    <property type="nucleotide sequence ID" value="NZ_JBHEEG010000001.1"/>
</dbReference>
<reference evidence="13 14" key="1">
    <citation type="submission" date="2018-06" db="EMBL/GenBank/DDBJ databases">
        <title>Genomic Encyclopedia of Type Strains, Phase IV (KMG-IV): sequencing the most valuable type-strain genomes for metagenomic binning, comparative biology and taxonomic classification.</title>
        <authorList>
            <person name="Goeker M."/>
        </authorList>
    </citation>
    <scope>NUCLEOTIDE SEQUENCE [LARGE SCALE GENOMIC DNA]</scope>
    <source>
        <strain evidence="13 14">DSM 25619</strain>
    </source>
</reference>